<comment type="caution">
    <text evidence="2">The sequence shown here is derived from an EMBL/GenBank/DDBJ whole genome shotgun (WGS) entry which is preliminary data.</text>
</comment>
<name>A0ABT2YTI6_9GAMM</name>
<reference evidence="2 3" key="1">
    <citation type="submission" date="2022-10" db="EMBL/GenBank/DDBJ databases">
        <title>Marinomonas transparenta sp. nov. and Marinomonas sargassi sp. nov., isolated from marine alga (Sargassum natans (L.) Gaillon).</title>
        <authorList>
            <person name="Wang Y."/>
        </authorList>
    </citation>
    <scope>NUCLEOTIDE SEQUENCE [LARGE SCALE GENOMIC DNA]</scope>
    <source>
        <strain evidence="2 3">C2222</strain>
    </source>
</reference>
<dbReference type="RefSeq" id="WP_263530572.1">
    <property type="nucleotide sequence ID" value="NZ_JAOVZB010000004.1"/>
</dbReference>
<dbReference type="Pfam" id="PF03640">
    <property type="entry name" value="Lipoprotein_15"/>
    <property type="match status" value="2"/>
</dbReference>
<dbReference type="InterPro" id="IPR005297">
    <property type="entry name" value="Lipoprotein_repeat"/>
</dbReference>
<dbReference type="EMBL" id="JAOVZB010000004">
    <property type="protein sequence ID" value="MCV2403191.1"/>
    <property type="molecule type" value="Genomic_DNA"/>
</dbReference>
<evidence type="ECO:0000256" key="1">
    <source>
        <dbReference type="SAM" id="SignalP"/>
    </source>
</evidence>
<dbReference type="PIRSF" id="PIRSF029720">
    <property type="entry name" value="UCP029720"/>
    <property type="match status" value="1"/>
</dbReference>
<dbReference type="PANTHER" id="PTHR39335:SF1">
    <property type="entry name" value="BLL4220 PROTEIN"/>
    <property type="match status" value="1"/>
</dbReference>
<dbReference type="PANTHER" id="PTHR39335">
    <property type="entry name" value="BLL4220 PROTEIN"/>
    <property type="match status" value="1"/>
</dbReference>
<keyword evidence="1" id="KW-0732">Signal</keyword>
<organism evidence="2 3">
    <name type="scientific">Marinomonas sargassi</name>
    <dbReference type="NCBI Taxonomy" id="2984494"/>
    <lineage>
        <taxon>Bacteria</taxon>
        <taxon>Pseudomonadati</taxon>
        <taxon>Pseudomonadota</taxon>
        <taxon>Gammaproteobacteria</taxon>
        <taxon>Oceanospirillales</taxon>
        <taxon>Oceanospirillaceae</taxon>
        <taxon>Marinomonas</taxon>
    </lineage>
</organism>
<sequence length="126" mass="13788">MKIQLNKLVAGTILMASPFILSATAVAAETVLVNKDGMTLYTFDIDSDGLSYCNDGCAKKWPPYIMKDGASVKKGYGFTVRDDGAKQWTYDNKPLYTWIGDVKKGDMTGDGIGGVWHVAKKQGYSY</sequence>
<evidence type="ECO:0000313" key="3">
    <source>
        <dbReference type="Proteomes" id="UP001209713"/>
    </source>
</evidence>
<keyword evidence="3" id="KW-1185">Reference proteome</keyword>
<accession>A0ABT2YTI6</accession>
<dbReference type="InterPro" id="IPR014558">
    <property type="entry name" value="UCP029720"/>
</dbReference>
<dbReference type="Proteomes" id="UP001209713">
    <property type="component" value="Unassembled WGS sequence"/>
</dbReference>
<feature type="signal peptide" evidence="1">
    <location>
        <begin position="1"/>
        <end position="27"/>
    </location>
</feature>
<protein>
    <recommendedName>
        <fullName evidence="4">Lipoprotein</fullName>
    </recommendedName>
</protein>
<evidence type="ECO:0008006" key="4">
    <source>
        <dbReference type="Google" id="ProtNLM"/>
    </source>
</evidence>
<proteinExistence type="predicted"/>
<evidence type="ECO:0000313" key="2">
    <source>
        <dbReference type="EMBL" id="MCV2403191.1"/>
    </source>
</evidence>
<gene>
    <name evidence="2" type="ORF">OFY17_09905</name>
</gene>
<feature type="chain" id="PRO_5045209163" description="Lipoprotein" evidence="1">
    <location>
        <begin position="28"/>
        <end position="126"/>
    </location>
</feature>